<feature type="non-terminal residue" evidence="2">
    <location>
        <position position="502"/>
    </location>
</feature>
<dbReference type="EMBL" id="CAIIXF020000007">
    <property type="protein sequence ID" value="CAH1788508.1"/>
    <property type="molecule type" value="Genomic_DNA"/>
</dbReference>
<dbReference type="SMART" id="SM00473">
    <property type="entry name" value="PAN_AP"/>
    <property type="match status" value="2"/>
</dbReference>
<gene>
    <name evidence="2" type="ORF">OFUS_LOCUS14022</name>
</gene>
<dbReference type="Pfam" id="PF00024">
    <property type="entry name" value="PAN_1"/>
    <property type="match status" value="1"/>
</dbReference>
<dbReference type="AlphaFoldDB" id="A0A8J1Y4B6"/>
<dbReference type="InterPro" id="IPR003609">
    <property type="entry name" value="Pan_app"/>
</dbReference>
<accession>A0A8J1Y4B6</accession>
<dbReference type="Proteomes" id="UP000749559">
    <property type="component" value="Unassembled WGS sequence"/>
</dbReference>
<proteinExistence type="predicted"/>
<keyword evidence="3" id="KW-1185">Reference proteome</keyword>
<comment type="caution">
    <text evidence="2">The sequence shown here is derived from an EMBL/GenBank/DDBJ whole genome shotgun (WGS) entry which is preliminary data.</text>
</comment>
<sequence length="502" mass="53933">SSLSNGAMSETSPPRTYLLSLLLLSYASLSYESSAQLQNTGCSGGEFSGDNTNPCIYYQCVHGGMVQKRCAPGTGVVRGFRGSSNPCVERNDQCKGTTNSQTSGSQNTGYGRQQNNARQNSVYQNSQNMVNNNMGYGQSSGKYQQRSNTNQMGSQQSYSQNRIQSQRNSYQQMQPMQRQTHSYPPAVHSQPPSPVQKPSLPPAPIVMKVYVPTPVHVPGPIQVHQKTVKVAVPVPVPFPVPVPVPVPATPAPGTPAPDGLPFGFVFMAMNTHILGGTRFGAIGQYNRTECIEACRMEPTCLAVDYNLVDSSCWFHTQATACNDLVPKADCKHYKKINCASVTAAPITAAPVTQAPVPTTAIPTQAPITQAPITQAPITQAPVTQAPVTQAPITPMPPTGNRPAPVGMFMPGNLPGPTMIPASALAYPATQIMNGEFRFAGMTVEACFDACYNDVTCLGTDWNSNDGSCWIHREDTICLALEENKAVYHIKKMMCPSPYPAPL</sequence>
<feature type="compositionally biased region" description="Low complexity" evidence="1">
    <location>
        <begin position="96"/>
        <end position="109"/>
    </location>
</feature>
<feature type="region of interest" description="Disordered" evidence="1">
    <location>
        <begin position="87"/>
        <end position="200"/>
    </location>
</feature>
<feature type="compositionally biased region" description="Polar residues" evidence="1">
    <location>
        <begin position="110"/>
        <end position="182"/>
    </location>
</feature>
<evidence type="ECO:0000256" key="1">
    <source>
        <dbReference type="SAM" id="MobiDB-lite"/>
    </source>
</evidence>
<name>A0A8J1Y4B6_OWEFU</name>
<protein>
    <submittedName>
        <fullName evidence="2">Uncharacterized protein</fullName>
    </submittedName>
</protein>
<dbReference type="Gene3D" id="3.50.4.10">
    <property type="entry name" value="Hepatocyte Growth Factor"/>
    <property type="match status" value="2"/>
</dbReference>
<organism evidence="2 3">
    <name type="scientific">Owenia fusiformis</name>
    <name type="common">Polychaete worm</name>
    <dbReference type="NCBI Taxonomy" id="6347"/>
    <lineage>
        <taxon>Eukaryota</taxon>
        <taxon>Metazoa</taxon>
        <taxon>Spiralia</taxon>
        <taxon>Lophotrochozoa</taxon>
        <taxon>Annelida</taxon>
        <taxon>Polychaeta</taxon>
        <taxon>Sedentaria</taxon>
        <taxon>Canalipalpata</taxon>
        <taxon>Sabellida</taxon>
        <taxon>Oweniida</taxon>
        <taxon>Oweniidae</taxon>
        <taxon>Owenia</taxon>
    </lineage>
</organism>
<reference evidence="2" key="1">
    <citation type="submission" date="2022-03" db="EMBL/GenBank/DDBJ databases">
        <authorList>
            <person name="Martin C."/>
        </authorList>
    </citation>
    <scope>NUCLEOTIDE SEQUENCE</scope>
</reference>
<evidence type="ECO:0000313" key="3">
    <source>
        <dbReference type="Proteomes" id="UP000749559"/>
    </source>
</evidence>
<evidence type="ECO:0000313" key="2">
    <source>
        <dbReference type="EMBL" id="CAH1788508.1"/>
    </source>
</evidence>
<feature type="compositionally biased region" description="Pro residues" evidence="1">
    <location>
        <begin position="191"/>
        <end position="200"/>
    </location>
</feature>